<gene>
    <name evidence="1" type="ORF">PNOK_0929000</name>
</gene>
<dbReference type="AlphaFoldDB" id="A0A286U7H4"/>
<evidence type="ECO:0000313" key="1">
    <source>
        <dbReference type="EMBL" id="PAV15526.1"/>
    </source>
</evidence>
<organism evidence="1 2">
    <name type="scientific">Pyrrhoderma noxium</name>
    <dbReference type="NCBI Taxonomy" id="2282107"/>
    <lineage>
        <taxon>Eukaryota</taxon>
        <taxon>Fungi</taxon>
        <taxon>Dikarya</taxon>
        <taxon>Basidiomycota</taxon>
        <taxon>Agaricomycotina</taxon>
        <taxon>Agaricomycetes</taxon>
        <taxon>Hymenochaetales</taxon>
        <taxon>Hymenochaetaceae</taxon>
        <taxon>Pyrrhoderma</taxon>
    </lineage>
</organism>
<accession>A0A286U7H4</accession>
<protein>
    <submittedName>
        <fullName evidence="1">Uncharacterized protein</fullName>
    </submittedName>
</protein>
<name>A0A286U7H4_9AGAM</name>
<proteinExistence type="predicted"/>
<dbReference type="InParanoid" id="A0A286U7H4"/>
<comment type="caution">
    <text evidence="1">The sequence shown here is derived from an EMBL/GenBank/DDBJ whole genome shotgun (WGS) entry which is preliminary data.</text>
</comment>
<evidence type="ECO:0000313" key="2">
    <source>
        <dbReference type="Proteomes" id="UP000217199"/>
    </source>
</evidence>
<keyword evidence="2" id="KW-1185">Reference proteome</keyword>
<reference evidence="1 2" key="1">
    <citation type="journal article" date="2017" name="Mol. Ecol.">
        <title>Comparative and population genomic landscape of Phellinus noxius: A hypervariable fungus causing root rot in trees.</title>
        <authorList>
            <person name="Chung C.L."/>
            <person name="Lee T.J."/>
            <person name="Akiba M."/>
            <person name="Lee H.H."/>
            <person name="Kuo T.H."/>
            <person name="Liu D."/>
            <person name="Ke H.M."/>
            <person name="Yokoi T."/>
            <person name="Roa M.B."/>
            <person name="Lu M.J."/>
            <person name="Chang Y.Y."/>
            <person name="Ann P.J."/>
            <person name="Tsai J.N."/>
            <person name="Chen C.Y."/>
            <person name="Tzean S.S."/>
            <person name="Ota Y."/>
            <person name="Hattori T."/>
            <person name="Sahashi N."/>
            <person name="Liou R.F."/>
            <person name="Kikuchi T."/>
            <person name="Tsai I.J."/>
        </authorList>
    </citation>
    <scope>NUCLEOTIDE SEQUENCE [LARGE SCALE GENOMIC DNA]</scope>
    <source>
        <strain evidence="1 2">FFPRI411160</strain>
    </source>
</reference>
<dbReference type="EMBL" id="NBII01000010">
    <property type="protein sequence ID" value="PAV15526.1"/>
    <property type="molecule type" value="Genomic_DNA"/>
</dbReference>
<sequence length="66" mass="7788">MVTLIQAKKRTFPWNKEKWSTIIKCTNDDAQIDTTTRSSAEHLRFYRPYKESGGGDLSLYWSTMRQ</sequence>
<dbReference type="Proteomes" id="UP000217199">
    <property type="component" value="Unassembled WGS sequence"/>
</dbReference>